<evidence type="ECO:0000313" key="3">
    <source>
        <dbReference type="Proteomes" id="UP000095200"/>
    </source>
</evidence>
<evidence type="ECO:0000256" key="1">
    <source>
        <dbReference type="SAM" id="MobiDB-lite"/>
    </source>
</evidence>
<dbReference type="EMBL" id="BDFE01000008">
    <property type="protein sequence ID" value="GAU08057.1"/>
    <property type="molecule type" value="Genomic_DNA"/>
</dbReference>
<protein>
    <submittedName>
        <fullName evidence="2">Uncharacterized protein</fullName>
    </submittedName>
</protein>
<gene>
    <name evidence="2" type="ORF">DPF_0758</name>
</gene>
<dbReference type="Proteomes" id="UP000095200">
    <property type="component" value="Unassembled WGS sequence"/>
</dbReference>
<feature type="region of interest" description="Disordered" evidence="1">
    <location>
        <begin position="1"/>
        <end position="50"/>
    </location>
</feature>
<accession>A0A194AD87</accession>
<proteinExistence type="predicted"/>
<organism evidence="2 3">
    <name type="scientific">Desulfoplanes formicivorans</name>
    <dbReference type="NCBI Taxonomy" id="1592317"/>
    <lineage>
        <taxon>Bacteria</taxon>
        <taxon>Pseudomonadati</taxon>
        <taxon>Thermodesulfobacteriota</taxon>
        <taxon>Desulfovibrionia</taxon>
        <taxon>Desulfovibrionales</taxon>
        <taxon>Desulfoplanaceae</taxon>
        <taxon>Desulfoplanes</taxon>
    </lineage>
</organism>
<keyword evidence="3" id="KW-1185">Reference proteome</keyword>
<evidence type="ECO:0000313" key="2">
    <source>
        <dbReference type="EMBL" id="GAU08057.1"/>
    </source>
</evidence>
<name>A0A194AD87_9BACT</name>
<feature type="compositionally biased region" description="Polar residues" evidence="1">
    <location>
        <begin position="36"/>
        <end position="48"/>
    </location>
</feature>
<sequence>MEISEPWGNSLNGRDGGGQYPDLEFLDPKRTKTRKNSPLNANMRTRQAGTIMVPAVRFGGRNKP</sequence>
<comment type="caution">
    <text evidence="2">The sequence shown here is derived from an EMBL/GenBank/DDBJ whole genome shotgun (WGS) entry which is preliminary data.</text>
</comment>
<dbReference type="AlphaFoldDB" id="A0A194AD87"/>
<reference evidence="3" key="1">
    <citation type="submission" date="2016-06" db="EMBL/GenBank/DDBJ databases">
        <title>Draft genome sequence of Desulfoplanes formicivorans strain Pf12B.</title>
        <authorList>
            <person name="Watanabe M."/>
            <person name="Kojima H."/>
            <person name="Fukui M."/>
        </authorList>
    </citation>
    <scope>NUCLEOTIDE SEQUENCE [LARGE SCALE GENOMIC DNA]</scope>
    <source>
        <strain evidence="3">Pf12B</strain>
    </source>
</reference>